<comment type="subcellular location">
    <subcellularLocation>
        <location evidence="1">Cell membrane</location>
        <topology evidence="1">Multi-pass membrane protein</topology>
    </subcellularLocation>
</comment>
<feature type="transmembrane region" description="Helical" evidence="7">
    <location>
        <begin position="356"/>
        <end position="377"/>
    </location>
</feature>
<reference evidence="9 10" key="1">
    <citation type="submission" date="2014-12" db="EMBL/GenBank/DDBJ databases">
        <title>Draft genome sequence of Terrisporobacter sp. 08-306576, isolated from the blood culture of a bacteremia patient.</title>
        <authorList>
            <person name="Lund L.C."/>
            <person name="Sydenham T.V."/>
            <person name="Hogh S.V."/>
            <person name="Skov M.N."/>
            <person name="Kemp M."/>
            <person name="Justesen U.S."/>
        </authorList>
    </citation>
    <scope>NUCLEOTIDE SEQUENCE [LARGE SCALE GENOMIC DNA]</scope>
    <source>
        <strain evidence="9 10">08-306576</strain>
    </source>
</reference>
<dbReference type="PANTHER" id="PTHR43124:SF3">
    <property type="entry name" value="CHLORAMPHENICOL EFFLUX PUMP RV0191"/>
    <property type="match status" value="1"/>
</dbReference>
<evidence type="ECO:0000256" key="5">
    <source>
        <dbReference type="ARBA" id="ARBA00022989"/>
    </source>
</evidence>
<name>A0A0B3VLM3_9FIRM</name>
<keyword evidence="10" id="KW-1185">Reference proteome</keyword>
<evidence type="ECO:0000256" key="7">
    <source>
        <dbReference type="SAM" id="Phobius"/>
    </source>
</evidence>
<dbReference type="SUPFAM" id="SSF103473">
    <property type="entry name" value="MFS general substrate transporter"/>
    <property type="match status" value="1"/>
</dbReference>
<evidence type="ECO:0000256" key="4">
    <source>
        <dbReference type="ARBA" id="ARBA00022692"/>
    </source>
</evidence>
<keyword evidence="5 7" id="KW-1133">Transmembrane helix</keyword>
<evidence type="ECO:0000256" key="3">
    <source>
        <dbReference type="ARBA" id="ARBA00022475"/>
    </source>
</evidence>
<evidence type="ECO:0000256" key="6">
    <source>
        <dbReference type="ARBA" id="ARBA00023136"/>
    </source>
</evidence>
<protein>
    <recommendedName>
        <fullName evidence="8">Major facilitator superfamily (MFS) profile domain-containing protein</fullName>
    </recommendedName>
</protein>
<dbReference type="EMBL" id="JWHR01000068">
    <property type="protein sequence ID" value="KHS57676.1"/>
    <property type="molecule type" value="Genomic_DNA"/>
</dbReference>
<dbReference type="OrthoDB" id="182417at2"/>
<dbReference type="STRING" id="1577792.QX51_07610"/>
<dbReference type="Pfam" id="PF07690">
    <property type="entry name" value="MFS_1"/>
    <property type="match status" value="1"/>
</dbReference>
<organism evidence="9 10">
    <name type="scientific">Terrisporobacter othiniensis</name>
    <dbReference type="NCBI Taxonomy" id="1577792"/>
    <lineage>
        <taxon>Bacteria</taxon>
        <taxon>Bacillati</taxon>
        <taxon>Bacillota</taxon>
        <taxon>Clostridia</taxon>
        <taxon>Peptostreptococcales</taxon>
        <taxon>Peptostreptococcaceae</taxon>
        <taxon>Terrisporobacter</taxon>
    </lineage>
</organism>
<dbReference type="Gene3D" id="1.20.1250.20">
    <property type="entry name" value="MFS general substrate transporter like domains"/>
    <property type="match status" value="2"/>
</dbReference>
<feature type="transmembrane region" description="Helical" evidence="7">
    <location>
        <begin position="231"/>
        <end position="254"/>
    </location>
</feature>
<gene>
    <name evidence="9" type="ORF">QX51_07610</name>
</gene>
<feature type="transmembrane region" description="Helical" evidence="7">
    <location>
        <begin position="266"/>
        <end position="284"/>
    </location>
</feature>
<feature type="transmembrane region" description="Helical" evidence="7">
    <location>
        <begin position="54"/>
        <end position="73"/>
    </location>
</feature>
<keyword evidence="3" id="KW-1003">Cell membrane</keyword>
<dbReference type="Proteomes" id="UP000031189">
    <property type="component" value="Unassembled WGS sequence"/>
</dbReference>
<evidence type="ECO:0000256" key="2">
    <source>
        <dbReference type="ARBA" id="ARBA00022448"/>
    </source>
</evidence>
<evidence type="ECO:0000313" key="9">
    <source>
        <dbReference type="EMBL" id="KHS57676.1"/>
    </source>
</evidence>
<keyword evidence="6 7" id="KW-0472">Membrane</keyword>
<feature type="transmembrane region" description="Helical" evidence="7">
    <location>
        <begin position="110"/>
        <end position="128"/>
    </location>
</feature>
<feature type="transmembrane region" description="Helical" evidence="7">
    <location>
        <begin position="172"/>
        <end position="191"/>
    </location>
</feature>
<feature type="domain" description="Major facilitator superfamily (MFS) profile" evidence="8">
    <location>
        <begin position="12"/>
        <end position="409"/>
    </location>
</feature>
<feature type="transmembrane region" description="Helical" evidence="7">
    <location>
        <begin position="80"/>
        <end position="98"/>
    </location>
</feature>
<dbReference type="InterPro" id="IPR020846">
    <property type="entry name" value="MFS_dom"/>
</dbReference>
<sequence length="424" mass="45104">MGQAAKSKKNKRYLIVFICMLIQAIPYCISQNLQSQMQTPVSQSGVVSEVGFTLLYLSGTIPALFNPIIAKVYDKFKIKYIYVAGLIISGIAFASYGMAQNAIMFNGSAFFTQVGTILFTGLSLPIMMSHWFPGEGKGTALGIALAGGSLGNVFLQPITVNLLANVGWRGTYMALGAAMIIIGVPLALLFIRYPKQEEVVMETSSNKSNVKPTRPKFDGLSDKENDKNPMFWTFCVGCALICFAVVAVSTQAIPVLGQKGFEPGKLGIAGSIFGVSCLIGNVVGGKLFDKLGSFIPMVLSGISTVIALLIMAFMPEGSAIGFLVPICSGLTVYTITSAPAFMPADVFGQKDGTMKLAKVGMFYALGSSISALLFTTISNKLGLTGSCMLFIVVGVVGYGLNLFAQVKSKQMFVENQNSLNIKIG</sequence>
<feature type="transmembrane region" description="Helical" evidence="7">
    <location>
        <begin position="140"/>
        <end position="160"/>
    </location>
</feature>
<dbReference type="InterPro" id="IPR050189">
    <property type="entry name" value="MFS_Efflux_Transporters"/>
</dbReference>
<evidence type="ECO:0000256" key="1">
    <source>
        <dbReference type="ARBA" id="ARBA00004651"/>
    </source>
</evidence>
<dbReference type="InterPro" id="IPR036259">
    <property type="entry name" value="MFS_trans_sf"/>
</dbReference>
<dbReference type="PANTHER" id="PTHR43124">
    <property type="entry name" value="PURINE EFFLUX PUMP PBUE"/>
    <property type="match status" value="1"/>
</dbReference>
<dbReference type="GO" id="GO:0022857">
    <property type="term" value="F:transmembrane transporter activity"/>
    <property type="evidence" value="ECO:0007669"/>
    <property type="project" value="InterPro"/>
</dbReference>
<dbReference type="GO" id="GO:0005886">
    <property type="term" value="C:plasma membrane"/>
    <property type="evidence" value="ECO:0007669"/>
    <property type="project" value="UniProtKB-SubCell"/>
</dbReference>
<proteinExistence type="predicted"/>
<dbReference type="RefSeq" id="WP_039679295.1">
    <property type="nucleotide sequence ID" value="NZ_JAWGXO010000007.1"/>
</dbReference>
<comment type="caution">
    <text evidence="9">The sequence shown here is derived from an EMBL/GenBank/DDBJ whole genome shotgun (WGS) entry which is preliminary data.</text>
</comment>
<feature type="transmembrane region" description="Helical" evidence="7">
    <location>
        <begin position="383"/>
        <end position="404"/>
    </location>
</feature>
<dbReference type="AlphaFoldDB" id="A0A0B3VLM3"/>
<feature type="transmembrane region" description="Helical" evidence="7">
    <location>
        <begin position="291"/>
        <end position="314"/>
    </location>
</feature>
<accession>A0A0B3VLM3</accession>
<keyword evidence="2" id="KW-0813">Transport</keyword>
<keyword evidence="4 7" id="KW-0812">Transmembrane</keyword>
<dbReference type="InterPro" id="IPR011701">
    <property type="entry name" value="MFS"/>
</dbReference>
<dbReference type="PROSITE" id="PS50850">
    <property type="entry name" value="MFS"/>
    <property type="match status" value="1"/>
</dbReference>
<feature type="transmembrane region" description="Helical" evidence="7">
    <location>
        <begin position="320"/>
        <end position="344"/>
    </location>
</feature>
<evidence type="ECO:0000259" key="8">
    <source>
        <dbReference type="PROSITE" id="PS50850"/>
    </source>
</evidence>
<evidence type="ECO:0000313" key="10">
    <source>
        <dbReference type="Proteomes" id="UP000031189"/>
    </source>
</evidence>